<reference evidence="1" key="1">
    <citation type="journal article" date="2020" name="Stud. Mycol.">
        <title>101 Dothideomycetes genomes: a test case for predicting lifestyles and emergence of pathogens.</title>
        <authorList>
            <person name="Haridas S."/>
            <person name="Albert R."/>
            <person name="Binder M."/>
            <person name="Bloem J."/>
            <person name="Labutti K."/>
            <person name="Salamov A."/>
            <person name="Andreopoulos B."/>
            <person name="Baker S."/>
            <person name="Barry K."/>
            <person name="Bills G."/>
            <person name="Bluhm B."/>
            <person name="Cannon C."/>
            <person name="Castanera R."/>
            <person name="Culley D."/>
            <person name="Daum C."/>
            <person name="Ezra D."/>
            <person name="Gonzalez J."/>
            <person name="Henrissat B."/>
            <person name="Kuo A."/>
            <person name="Liang C."/>
            <person name="Lipzen A."/>
            <person name="Lutzoni F."/>
            <person name="Magnuson J."/>
            <person name="Mondo S."/>
            <person name="Nolan M."/>
            <person name="Ohm R."/>
            <person name="Pangilinan J."/>
            <person name="Park H.-J."/>
            <person name="Ramirez L."/>
            <person name="Alfaro M."/>
            <person name="Sun H."/>
            <person name="Tritt A."/>
            <person name="Yoshinaga Y."/>
            <person name="Zwiers L.-H."/>
            <person name="Turgeon B."/>
            <person name="Goodwin S."/>
            <person name="Spatafora J."/>
            <person name="Crous P."/>
            <person name="Grigoriev I."/>
        </authorList>
    </citation>
    <scope>NUCLEOTIDE SEQUENCE</scope>
    <source>
        <strain evidence="1">CBS 379.55</strain>
    </source>
</reference>
<name>A0A6A6JYJ6_WESOR</name>
<dbReference type="AlphaFoldDB" id="A0A6A6JYJ6"/>
<dbReference type="Proteomes" id="UP000800097">
    <property type="component" value="Unassembled WGS sequence"/>
</dbReference>
<organism evidence="1 2">
    <name type="scientific">Westerdykella ornata</name>
    <dbReference type="NCBI Taxonomy" id="318751"/>
    <lineage>
        <taxon>Eukaryota</taxon>
        <taxon>Fungi</taxon>
        <taxon>Dikarya</taxon>
        <taxon>Ascomycota</taxon>
        <taxon>Pezizomycotina</taxon>
        <taxon>Dothideomycetes</taxon>
        <taxon>Pleosporomycetidae</taxon>
        <taxon>Pleosporales</taxon>
        <taxon>Sporormiaceae</taxon>
        <taxon>Westerdykella</taxon>
    </lineage>
</organism>
<evidence type="ECO:0000313" key="2">
    <source>
        <dbReference type="Proteomes" id="UP000800097"/>
    </source>
</evidence>
<keyword evidence="2" id="KW-1185">Reference proteome</keyword>
<gene>
    <name evidence="1" type="ORF">EI97DRAFT_111322</name>
</gene>
<sequence length="205" mass="22761">MVYHGTKSCGKTFRQTKSCSVQIDLLFLVSLSLPCSRPLFIYSDLPTLQYFSLIIQDPGFADMSTCQPKTPKSRCPATQPQRHHALSAPFPVDSTAPLSTCHLPSSGNLGETLAQTWRQASHENPAQGDRQQHAHIRRTPHTLHTISPILLTQYSTSRLLLGHSEAQHTTVVTGLHAELACNNVSSLGQLVYVWHCQRARPCLKR</sequence>
<evidence type="ECO:0000313" key="1">
    <source>
        <dbReference type="EMBL" id="KAF2280109.1"/>
    </source>
</evidence>
<dbReference type="GeneID" id="54546147"/>
<proteinExistence type="predicted"/>
<accession>A0A6A6JYJ6</accession>
<dbReference type="EMBL" id="ML986485">
    <property type="protein sequence ID" value="KAF2280109.1"/>
    <property type="molecule type" value="Genomic_DNA"/>
</dbReference>
<protein>
    <submittedName>
        <fullName evidence="1">Uncharacterized protein</fullName>
    </submittedName>
</protein>
<dbReference type="RefSeq" id="XP_033657647.1">
    <property type="nucleotide sequence ID" value="XM_033792972.1"/>
</dbReference>